<evidence type="ECO:0000256" key="1">
    <source>
        <dbReference type="SAM" id="SignalP"/>
    </source>
</evidence>
<keyword evidence="1" id="KW-0732">Signal</keyword>
<dbReference type="Pfam" id="PF00637">
    <property type="entry name" value="Clathrin"/>
    <property type="match status" value="1"/>
</dbReference>
<dbReference type="Gene3D" id="1.25.40.10">
    <property type="entry name" value="Tetratricopeptide repeat domain"/>
    <property type="match status" value="1"/>
</dbReference>
<proteinExistence type="predicted"/>
<feature type="non-terminal residue" evidence="2">
    <location>
        <position position="1"/>
    </location>
</feature>
<dbReference type="GO" id="GO:0005794">
    <property type="term" value="C:Golgi apparatus"/>
    <property type="evidence" value="ECO:0007669"/>
    <property type="project" value="TreeGrafter"/>
</dbReference>
<dbReference type="AlphaFoldDB" id="A0A7J9CDJ1"/>
<dbReference type="FunFam" id="1.25.40.730:FF:000002">
    <property type="entry name" value="Clathrin heavy chain"/>
    <property type="match status" value="1"/>
</dbReference>
<dbReference type="GO" id="GO:0032051">
    <property type="term" value="F:clathrin light chain binding"/>
    <property type="evidence" value="ECO:0007669"/>
    <property type="project" value="TreeGrafter"/>
</dbReference>
<name>A0A7J9CDJ1_GOSGO</name>
<reference evidence="2 3" key="1">
    <citation type="journal article" date="2019" name="Genome Biol. Evol.">
        <title>Insights into the evolution of the New World diploid cottons (Gossypium, subgenus Houzingenia) based on genome sequencing.</title>
        <authorList>
            <person name="Grover C.E."/>
            <person name="Arick M.A. 2nd"/>
            <person name="Thrash A."/>
            <person name="Conover J.L."/>
            <person name="Sanders W.S."/>
            <person name="Peterson D.G."/>
            <person name="Frelichowski J.E."/>
            <person name="Scheffler J.A."/>
            <person name="Scheffler B.E."/>
            <person name="Wendel J.F."/>
        </authorList>
    </citation>
    <scope>NUCLEOTIDE SEQUENCE [LARGE SCALE GENOMIC DNA]</scope>
    <source>
        <strain evidence="2">5</strain>
        <tissue evidence="2">Leaf</tissue>
    </source>
</reference>
<dbReference type="GO" id="GO:0009507">
    <property type="term" value="C:chloroplast"/>
    <property type="evidence" value="ECO:0007669"/>
    <property type="project" value="TreeGrafter"/>
</dbReference>
<dbReference type="GO" id="GO:0005886">
    <property type="term" value="C:plasma membrane"/>
    <property type="evidence" value="ECO:0007669"/>
    <property type="project" value="TreeGrafter"/>
</dbReference>
<evidence type="ECO:0000313" key="3">
    <source>
        <dbReference type="Proteomes" id="UP000593579"/>
    </source>
</evidence>
<feature type="chain" id="PRO_5029711955" evidence="1">
    <location>
        <begin position="21"/>
        <end position="281"/>
    </location>
</feature>
<dbReference type="GO" id="GO:0006886">
    <property type="term" value="P:intracellular protein transport"/>
    <property type="evidence" value="ECO:0007669"/>
    <property type="project" value="InterPro"/>
</dbReference>
<dbReference type="Gene3D" id="1.25.40.730">
    <property type="match status" value="1"/>
</dbReference>
<dbReference type="InterPro" id="IPR011990">
    <property type="entry name" value="TPR-like_helical_dom_sf"/>
</dbReference>
<dbReference type="Proteomes" id="UP000593579">
    <property type="component" value="Unassembled WGS sequence"/>
</dbReference>
<dbReference type="GO" id="GO:0009506">
    <property type="term" value="C:plasmodesma"/>
    <property type="evidence" value="ECO:0007669"/>
    <property type="project" value="TreeGrafter"/>
</dbReference>
<dbReference type="InterPro" id="IPR055358">
    <property type="entry name" value="CHCR"/>
</dbReference>
<comment type="caution">
    <text evidence="2">The sequence shown here is derived from an EMBL/GenBank/DDBJ whole genome shotgun (WGS) entry which is preliminary data.</text>
</comment>
<dbReference type="PANTHER" id="PTHR10292:SF34">
    <property type="entry name" value="CLATHRIN HEAVY CHAIN 1-RELATED"/>
    <property type="match status" value="1"/>
</dbReference>
<evidence type="ECO:0000313" key="2">
    <source>
        <dbReference type="EMBL" id="MBA0746466.1"/>
    </source>
</evidence>
<dbReference type="InterPro" id="IPR000547">
    <property type="entry name" value="Clathrin_H-chain/VPS_repeat"/>
</dbReference>
<feature type="signal peptide" evidence="1">
    <location>
        <begin position="1"/>
        <end position="20"/>
    </location>
</feature>
<dbReference type="OrthoDB" id="1741500at2759"/>
<keyword evidence="3" id="KW-1185">Reference proteome</keyword>
<organism evidence="2 3">
    <name type="scientific">Gossypium gossypioides</name>
    <name type="common">Mexican cotton</name>
    <name type="synonym">Selera gossypioides</name>
    <dbReference type="NCBI Taxonomy" id="34282"/>
    <lineage>
        <taxon>Eukaryota</taxon>
        <taxon>Viridiplantae</taxon>
        <taxon>Streptophyta</taxon>
        <taxon>Embryophyta</taxon>
        <taxon>Tracheophyta</taxon>
        <taxon>Spermatophyta</taxon>
        <taxon>Magnoliopsida</taxon>
        <taxon>eudicotyledons</taxon>
        <taxon>Gunneridae</taxon>
        <taxon>Pentapetalae</taxon>
        <taxon>rosids</taxon>
        <taxon>malvids</taxon>
        <taxon>Malvales</taxon>
        <taxon>Malvaceae</taxon>
        <taxon>Malvoideae</taxon>
        <taxon>Gossypium</taxon>
    </lineage>
</organism>
<dbReference type="GO" id="GO:0071439">
    <property type="term" value="C:clathrin complex"/>
    <property type="evidence" value="ECO:0007669"/>
    <property type="project" value="TreeGrafter"/>
</dbReference>
<dbReference type="SUPFAM" id="SSF48371">
    <property type="entry name" value="ARM repeat"/>
    <property type="match status" value="1"/>
</dbReference>
<protein>
    <submittedName>
        <fullName evidence="2">Uncharacterized protein</fullName>
    </submittedName>
</protein>
<dbReference type="InterPro" id="IPR016024">
    <property type="entry name" value="ARM-type_fold"/>
</dbReference>
<sequence length="281" mass="31571">QLCLSVQALFSSFNVLVVVASVKPCCSSHKLNLLALILITNNIVRKVGHLRLVKPYMVAVQSNNVSAVNEALNEIYVKEEDYDRLREPIDLHHNFDQIGLAQKVKLSSCIYLQKGRQMEAFHCLVKKGQDLQRCNETASQSGDSELAEELLVYFIEQKECFASCLFVCYDLIRADVVLELAWINDMIDFAFPYLLQFIRECTGKVDELIKDKIETQKEVKAKEQEEKEVIAQQNMYAQLLPLALPAPPMPGMRGGFAPPPPMGGMGMPPMPPFGMPPMGSY</sequence>
<gene>
    <name evidence="2" type="ORF">Gogos_008985</name>
</gene>
<dbReference type="SMART" id="SM00299">
    <property type="entry name" value="CLH"/>
    <property type="match status" value="1"/>
</dbReference>
<dbReference type="EMBL" id="JABEZY010000009">
    <property type="protein sequence ID" value="MBA0746466.1"/>
    <property type="molecule type" value="Genomic_DNA"/>
</dbReference>
<dbReference type="GO" id="GO:0006898">
    <property type="term" value="P:receptor-mediated endocytosis"/>
    <property type="evidence" value="ECO:0007669"/>
    <property type="project" value="TreeGrafter"/>
</dbReference>
<dbReference type="PANTHER" id="PTHR10292">
    <property type="entry name" value="CLATHRIN HEAVY CHAIN RELATED"/>
    <property type="match status" value="1"/>
</dbReference>
<accession>A0A7J9CDJ1</accession>